<gene>
    <name evidence="2" type="ORF">Aph01nite_01870</name>
</gene>
<evidence type="ECO:0000313" key="3">
    <source>
        <dbReference type="Proteomes" id="UP000640052"/>
    </source>
</evidence>
<comment type="caution">
    <text evidence="2">The sequence shown here is derived from an EMBL/GenBank/DDBJ whole genome shotgun (WGS) entry which is preliminary data.</text>
</comment>
<reference evidence="2" key="1">
    <citation type="submission" date="2021-01" db="EMBL/GenBank/DDBJ databases">
        <title>Whole genome shotgun sequence of Acrocarpospora phusangensis NBRC 108782.</title>
        <authorList>
            <person name="Komaki H."/>
            <person name="Tamura T."/>
        </authorList>
    </citation>
    <scope>NUCLEOTIDE SEQUENCE</scope>
    <source>
        <strain evidence="2">NBRC 108782</strain>
    </source>
</reference>
<feature type="transmembrane region" description="Helical" evidence="1">
    <location>
        <begin position="120"/>
        <end position="142"/>
    </location>
</feature>
<organism evidence="2 3">
    <name type="scientific">Acrocarpospora phusangensis</name>
    <dbReference type="NCBI Taxonomy" id="1070424"/>
    <lineage>
        <taxon>Bacteria</taxon>
        <taxon>Bacillati</taxon>
        <taxon>Actinomycetota</taxon>
        <taxon>Actinomycetes</taxon>
        <taxon>Streptosporangiales</taxon>
        <taxon>Streptosporangiaceae</taxon>
        <taxon>Acrocarpospora</taxon>
    </lineage>
</organism>
<dbReference type="AlphaFoldDB" id="A0A919Q3Z0"/>
<feature type="transmembrane region" description="Helical" evidence="1">
    <location>
        <begin position="94"/>
        <end position="114"/>
    </location>
</feature>
<dbReference type="Proteomes" id="UP000640052">
    <property type="component" value="Unassembled WGS sequence"/>
</dbReference>
<accession>A0A919Q3Z0</accession>
<protein>
    <submittedName>
        <fullName evidence="2">Uncharacterized protein</fullName>
    </submittedName>
</protein>
<keyword evidence="1" id="KW-1133">Transmembrane helix</keyword>
<feature type="transmembrane region" description="Helical" evidence="1">
    <location>
        <begin position="12"/>
        <end position="35"/>
    </location>
</feature>
<keyword evidence="3" id="KW-1185">Reference proteome</keyword>
<evidence type="ECO:0000256" key="1">
    <source>
        <dbReference type="SAM" id="Phobius"/>
    </source>
</evidence>
<keyword evidence="1" id="KW-0812">Transmembrane</keyword>
<dbReference type="EMBL" id="BOOA01000001">
    <property type="protein sequence ID" value="GIH21877.1"/>
    <property type="molecule type" value="Genomic_DNA"/>
</dbReference>
<keyword evidence="1" id="KW-0472">Membrane</keyword>
<name>A0A919Q3Z0_9ACTN</name>
<feature type="transmembrane region" description="Helical" evidence="1">
    <location>
        <begin position="67"/>
        <end position="87"/>
    </location>
</feature>
<sequence>MPQAPQKTPVTLTITLIGALVVALANLVNGVIYLVSGEDLLIEQAKSLGLSEELVQLALESVDTSIVTTRGVIFLVTGLIVGLLALALRSAATWARVVLTLFALGSLLTMLIALNDNLSSLIVLLAFASGLAALTVLITIWLPPTNRYAKYRKMSGA</sequence>
<evidence type="ECO:0000313" key="2">
    <source>
        <dbReference type="EMBL" id="GIH21877.1"/>
    </source>
</evidence>
<proteinExistence type="predicted"/>